<evidence type="ECO:0000256" key="1">
    <source>
        <dbReference type="SAM" id="Phobius"/>
    </source>
</evidence>
<evidence type="ECO:0000313" key="2">
    <source>
        <dbReference type="EMBL" id="PAJ69739.1"/>
    </source>
</evidence>
<dbReference type="AlphaFoldDB" id="A0A269PCX3"/>
<accession>A0A269PCX3</accession>
<gene>
    <name evidence="2" type="ORF">CIG21_07470</name>
</gene>
<dbReference type="EMBL" id="NQMQ01000013">
    <property type="protein sequence ID" value="PAJ69739.1"/>
    <property type="molecule type" value="Genomic_DNA"/>
</dbReference>
<feature type="transmembrane region" description="Helical" evidence="1">
    <location>
        <begin position="48"/>
        <end position="65"/>
    </location>
</feature>
<sequence length="77" mass="8347">MTMQPRPNNPIARRKEAVRKYSRNAVLWAGGGVVGGVALGLIASSWSLLILGFVVAVVGGVANWMKVQKIVNHKDEY</sequence>
<evidence type="ECO:0000313" key="3">
    <source>
        <dbReference type="Proteomes" id="UP000215771"/>
    </source>
</evidence>
<proteinExistence type="predicted"/>
<evidence type="ECO:0008006" key="4">
    <source>
        <dbReference type="Google" id="ProtNLM"/>
    </source>
</evidence>
<name>A0A269PCX3_9CORY</name>
<dbReference type="RefSeq" id="WP_095277586.1">
    <property type="nucleotide sequence ID" value="NZ_CP047655.1"/>
</dbReference>
<organism evidence="2 3">
    <name type="scientific">Corynebacterium hadale</name>
    <dbReference type="NCBI Taxonomy" id="2026255"/>
    <lineage>
        <taxon>Bacteria</taxon>
        <taxon>Bacillati</taxon>
        <taxon>Actinomycetota</taxon>
        <taxon>Actinomycetes</taxon>
        <taxon>Mycobacteriales</taxon>
        <taxon>Corynebacteriaceae</taxon>
        <taxon>Corynebacterium</taxon>
    </lineage>
</organism>
<reference evidence="2 3" key="1">
    <citation type="submission" date="2017-08" db="EMBL/GenBank/DDBJ databases">
        <authorList>
            <person name="de Groot N.N."/>
        </authorList>
    </citation>
    <scope>NUCLEOTIDE SEQUENCE [LARGE SCALE GENOMIC DNA]</scope>
    <source>
        <strain evidence="2 3">NBT06-6</strain>
    </source>
</reference>
<dbReference type="Proteomes" id="UP000215771">
    <property type="component" value="Unassembled WGS sequence"/>
</dbReference>
<comment type="caution">
    <text evidence="2">The sequence shown here is derived from an EMBL/GenBank/DDBJ whole genome shotgun (WGS) entry which is preliminary data.</text>
</comment>
<protein>
    <recommendedName>
        <fullName evidence="4">Secreted protein</fullName>
    </recommendedName>
</protein>
<feature type="transmembrane region" description="Helical" evidence="1">
    <location>
        <begin position="21"/>
        <end position="42"/>
    </location>
</feature>
<keyword evidence="1" id="KW-0812">Transmembrane</keyword>
<keyword evidence="1" id="KW-0472">Membrane</keyword>
<keyword evidence="1" id="KW-1133">Transmembrane helix</keyword>